<feature type="compositionally biased region" description="Polar residues" evidence="1">
    <location>
        <begin position="1"/>
        <end position="12"/>
    </location>
</feature>
<organism evidence="2 3">
    <name type="scientific">Dentiscutata erythropus</name>
    <dbReference type="NCBI Taxonomy" id="1348616"/>
    <lineage>
        <taxon>Eukaryota</taxon>
        <taxon>Fungi</taxon>
        <taxon>Fungi incertae sedis</taxon>
        <taxon>Mucoromycota</taxon>
        <taxon>Glomeromycotina</taxon>
        <taxon>Glomeromycetes</taxon>
        <taxon>Diversisporales</taxon>
        <taxon>Gigasporaceae</taxon>
        <taxon>Dentiscutata</taxon>
    </lineage>
</organism>
<feature type="compositionally biased region" description="Low complexity" evidence="1">
    <location>
        <begin position="104"/>
        <end position="122"/>
    </location>
</feature>
<dbReference type="EMBL" id="CAJVPY010018051">
    <property type="protein sequence ID" value="CAG8765079.1"/>
    <property type="molecule type" value="Genomic_DNA"/>
</dbReference>
<gene>
    <name evidence="2" type="ORF">DERYTH_LOCUS18164</name>
</gene>
<feature type="compositionally biased region" description="Polar residues" evidence="1">
    <location>
        <begin position="81"/>
        <end position="91"/>
    </location>
</feature>
<evidence type="ECO:0000313" key="3">
    <source>
        <dbReference type="Proteomes" id="UP000789405"/>
    </source>
</evidence>
<keyword evidence="3" id="KW-1185">Reference proteome</keyword>
<dbReference type="AlphaFoldDB" id="A0A9N9J479"/>
<feature type="region of interest" description="Disordered" evidence="1">
    <location>
        <begin position="1"/>
        <end position="91"/>
    </location>
</feature>
<reference evidence="2" key="1">
    <citation type="submission" date="2021-06" db="EMBL/GenBank/DDBJ databases">
        <authorList>
            <person name="Kallberg Y."/>
            <person name="Tangrot J."/>
            <person name="Rosling A."/>
        </authorList>
    </citation>
    <scope>NUCLEOTIDE SEQUENCE</scope>
    <source>
        <strain evidence="2">MA453B</strain>
    </source>
</reference>
<name>A0A9N9J479_9GLOM</name>
<dbReference type="Proteomes" id="UP000789405">
    <property type="component" value="Unassembled WGS sequence"/>
</dbReference>
<evidence type="ECO:0000256" key="1">
    <source>
        <dbReference type="SAM" id="MobiDB-lite"/>
    </source>
</evidence>
<protein>
    <submittedName>
        <fullName evidence="2">2303_t:CDS:1</fullName>
    </submittedName>
</protein>
<evidence type="ECO:0000313" key="2">
    <source>
        <dbReference type="EMBL" id="CAG8765079.1"/>
    </source>
</evidence>
<feature type="non-terminal residue" evidence="2">
    <location>
        <position position="1"/>
    </location>
</feature>
<proteinExistence type="predicted"/>
<accession>A0A9N9J479</accession>
<feature type="compositionally biased region" description="Basic and acidic residues" evidence="1">
    <location>
        <begin position="39"/>
        <end position="51"/>
    </location>
</feature>
<sequence>TQFDQIYNINASSKRREERRQNRTPLPTYEEVSLMLNMSRRESPTGQRDRSAFPTQRNPTRRDETTNQDNVSNINDADGNSGYNTNDVGRNLDNATYLSLSNLANTTSTSNISTSQNDSDISMPDIGGSQPSCIENINEEN</sequence>
<feature type="region of interest" description="Disordered" evidence="1">
    <location>
        <begin position="104"/>
        <end position="141"/>
    </location>
</feature>
<comment type="caution">
    <text evidence="2">The sequence shown here is derived from an EMBL/GenBank/DDBJ whole genome shotgun (WGS) entry which is preliminary data.</text>
</comment>
<dbReference type="OrthoDB" id="2376375at2759"/>